<dbReference type="PANTHER" id="PTHR43580:SF2">
    <property type="entry name" value="CYTOKINE-LIKE NUCLEAR FACTOR N-PAC"/>
    <property type="match status" value="1"/>
</dbReference>
<dbReference type="OrthoDB" id="4333at2"/>
<dbReference type="AlphaFoldDB" id="A0A255XZH1"/>
<dbReference type="InterPro" id="IPR008927">
    <property type="entry name" value="6-PGluconate_DH-like_C_sf"/>
</dbReference>
<evidence type="ECO:0000256" key="2">
    <source>
        <dbReference type="PIRSR" id="PIRSR000103-1"/>
    </source>
</evidence>
<feature type="domain" description="Phosphogluconate dehydrogenase NAD-binding putative C-terminal" evidence="4">
    <location>
        <begin position="191"/>
        <end position="260"/>
    </location>
</feature>
<evidence type="ECO:0000256" key="1">
    <source>
        <dbReference type="ARBA" id="ARBA00023002"/>
    </source>
</evidence>
<dbReference type="SUPFAM" id="SSF48179">
    <property type="entry name" value="6-phosphogluconate dehydrogenase C-terminal domain-like"/>
    <property type="match status" value="1"/>
</dbReference>
<organism evidence="5 6">
    <name type="scientific">Elstera cyanobacteriorum</name>
    <dbReference type="NCBI Taxonomy" id="2022747"/>
    <lineage>
        <taxon>Bacteria</taxon>
        <taxon>Pseudomonadati</taxon>
        <taxon>Pseudomonadota</taxon>
        <taxon>Alphaproteobacteria</taxon>
        <taxon>Rhodospirillales</taxon>
        <taxon>Rhodospirillaceae</taxon>
        <taxon>Elstera</taxon>
    </lineage>
</organism>
<dbReference type="Proteomes" id="UP000216361">
    <property type="component" value="Unassembled WGS sequence"/>
</dbReference>
<feature type="active site" evidence="2">
    <location>
        <position position="170"/>
    </location>
</feature>
<dbReference type="InterPro" id="IPR015815">
    <property type="entry name" value="HIBADH-related"/>
</dbReference>
<dbReference type="SUPFAM" id="SSF51735">
    <property type="entry name" value="NAD(P)-binding Rossmann-fold domains"/>
    <property type="match status" value="1"/>
</dbReference>
<dbReference type="RefSeq" id="WP_094406938.1">
    <property type="nucleotide sequence ID" value="NZ_BMJZ01000011.1"/>
</dbReference>
<evidence type="ECO:0000259" key="3">
    <source>
        <dbReference type="Pfam" id="PF03446"/>
    </source>
</evidence>
<dbReference type="InterPro" id="IPR013328">
    <property type="entry name" value="6PGD_dom2"/>
</dbReference>
<proteinExistence type="predicted"/>
<dbReference type="PIRSF" id="PIRSF000103">
    <property type="entry name" value="HIBADH"/>
    <property type="match status" value="1"/>
</dbReference>
<dbReference type="InterPro" id="IPR006115">
    <property type="entry name" value="6PGDH_NADP-bd"/>
</dbReference>
<dbReference type="Pfam" id="PF03446">
    <property type="entry name" value="NAD_binding_2"/>
    <property type="match status" value="1"/>
</dbReference>
<dbReference type="InterPro" id="IPR015814">
    <property type="entry name" value="Pgluconate_DH_NAD-bd_C"/>
</dbReference>
<reference evidence="5 6" key="1">
    <citation type="submission" date="2017-07" db="EMBL/GenBank/DDBJ databases">
        <title>Elstera cyanobacteriorum sp. nov., a novel bacterium isolated from cyanobacterial aggregates in a eutrophic lake.</title>
        <authorList>
            <person name="Cai H."/>
        </authorList>
    </citation>
    <scope>NUCLEOTIDE SEQUENCE [LARGE SCALE GENOMIC DNA]</scope>
    <source>
        <strain evidence="5 6">TH019</strain>
    </source>
</reference>
<evidence type="ECO:0000313" key="5">
    <source>
        <dbReference type="EMBL" id="OYQ21765.1"/>
    </source>
</evidence>
<gene>
    <name evidence="5" type="ORF">CHR90_01285</name>
</gene>
<evidence type="ECO:0000313" key="6">
    <source>
        <dbReference type="Proteomes" id="UP000216361"/>
    </source>
</evidence>
<name>A0A255XZH1_9PROT</name>
<dbReference type="InterPro" id="IPR051265">
    <property type="entry name" value="HIBADH-related_NP60_sf"/>
</dbReference>
<comment type="caution">
    <text evidence="5">The sequence shown here is derived from an EMBL/GenBank/DDBJ whole genome shotgun (WGS) entry which is preliminary data.</text>
</comment>
<dbReference type="GO" id="GO:0016491">
    <property type="term" value="F:oxidoreductase activity"/>
    <property type="evidence" value="ECO:0007669"/>
    <property type="project" value="UniProtKB-KW"/>
</dbReference>
<dbReference type="Pfam" id="PF09130">
    <property type="entry name" value="DUF1932"/>
    <property type="match status" value="1"/>
</dbReference>
<dbReference type="GO" id="GO:0050661">
    <property type="term" value="F:NADP binding"/>
    <property type="evidence" value="ECO:0007669"/>
    <property type="project" value="InterPro"/>
</dbReference>
<protein>
    <submittedName>
        <fullName evidence="5">6-phosphogluconate dehydrogenase</fullName>
    </submittedName>
</protein>
<keyword evidence="1" id="KW-0560">Oxidoreductase</keyword>
<dbReference type="PANTHER" id="PTHR43580">
    <property type="entry name" value="OXIDOREDUCTASE GLYR1-RELATED"/>
    <property type="match status" value="1"/>
</dbReference>
<dbReference type="EMBL" id="NOXS01000020">
    <property type="protein sequence ID" value="OYQ21765.1"/>
    <property type="molecule type" value="Genomic_DNA"/>
</dbReference>
<feature type="domain" description="6-phosphogluconate dehydrogenase NADP-binding" evidence="3">
    <location>
        <begin position="3"/>
        <end position="143"/>
    </location>
</feature>
<sequence length="294" mass="30501">MTRIALIGFGEVGQILADDLTGKASLTVWDTQFTDPDSRPARQAAARGLAVLPSAKAAVAGADWVFAAVTAAQTLAAAEAVAPSLAAGARYLDLNSASPGQKQAAAAAISGQGGVYVEAAVMSPFPPKRLGTPILLGGPAAEAAKQDLAALGFSGLTVFSEVLGKASAAKMCRSVMIKGIEALLTESLLAARYYGVEDRVLTSLADLLPGPDWEKLARYMISRSLVHGTRRAEEMREVARTVTEAGLPAWMSAASADRHAWAPQFLTADTAESLTDVLDAIRAHPAFGLKDAAE</sequence>
<evidence type="ECO:0000259" key="4">
    <source>
        <dbReference type="Pfam" id="PF09130"/>
    </source>
</evidence>
<keyword evidence="6" id="KW-1185">Reference proteome</keyword>
<dbReference type="InterPro" id="IPR036291">
    <property type="entry name" value="NAD(P)-bd_dom_sf"/>
</dbReference>
<dbReference type="Gene3D" id="1.10.1040.10">
    <property type="entry name" value="N-(1-d-carboxylethyl)-l-norvaline Dehydrogenase, domain 2"/>
    <property type="match status" value="1"/>
</dbReference>
<dbReference type="Gene3D" id="3.40.50.720">
    <property type="entry name" value="NAD(P)-binding Rossmann-like Domain"/>
    <property type="match status" value="1"/>
</dbReference>
<accession>A0A255XZH1</accession>